<reference evidence="1" key="1">
    <citation type="journal article" date="2021" name="Nat. Commun.">
        <title>Genetic determinants of endophytism in the Arabidopsis root mycobiome.</title>
        <authorList>
            <person name="Mesny F."/>
            <person name="Miyauchi S."/>
            <person name="Thiergart T."/>
            <person name="Pickel B."/>
            <person name="Atanasova L."/>
            <person name="Karlsson M."/>
            <person name="Huettel B."/>
            <person name="Barry K.W."/>
            <person name="Haridas S."/>
            <person name="Chen C."/>
            <person name="Bauer D."/>
            <person name="Andreopoulos W."/>
            <person name="Pangilinan J."/>
            <person name="LaButti K."/>
            <person name="Riley R."/>
            <person name="Lipzen A."/>
            <person name="Clum A."/>
            <person name="Drula E."/>
            <person name="Henrissat B."/>
            <person name="Kohler A."/>
            <person name="Grigoriev I.V."/>
            <person name="Martin F.M."/>
            <person name="Hacquard S."/>
        </authorList>
    </citation>
    <scope>NUCLEOTIDE SEQUENCE</scope>
    <source>
        <strain evidence="1">MPI-CAGE-CH-0243</strain>
    </source>
</reference>
<keyword evidence="2" id="KW-1185">Reference proteome</keyword>
<accession>A0A9P9J235</accession>
<sequence>MFVVSSDVLLIQRLPSHNASFGTCVVSAPAWLRTLLWAGERISYRWEGWVIWGSDQMRLRLVRERKCRSGIWGGGYMVGGYGWVGEVSIQHSYRLLRRTSNQPNRIHTHTHTIELWNRVQYQCHPITQRHINKNKISHLLAPVTYLNSAPSQSQSKSFVYIEGKEARSNERRRRRSVEKGKGKGVDSVHVEEVEEELDGGPICREAEIEGWRLGRRG</sequence>
<organism evidence="1 2">
    <name type="scientific">Dendryphion nanum</name>
    <dbReference type="NCBI Taxonomy" id="256645"/>
    <lineage>
        <taxon>Eukaryota</taxon>
        <taxon>Fungi</taxon>
        <taxon>Dikarya</taxon>
        <taxon>Ascomycota</taxon>
        <taxon>Pezizomycotina</taxon>
        <taxon>Dothideomycetes</taxon>
        <taxon>Pleosporomycetidae</taxon>
        <taxon>Pleosporales</taxon>
        <taxon>Torulaceae</taxon>
        <taxon>Dendryphion</taxon>
    </lineage>
</organism>
<comment type="caution">
    <text evidence="1">The sequence shown here is derived from an EMBL/GenBank/DDBJ whole genome shotgun (WGS) entry which is preliminary data.</text>
</comment>
<name>A0A9P9J235_9PLEO</name>
<dbReference type="AlphaFoldDB" id="A0A9P9J235"/>
<dbReference type="Proteomes" id="UP000700596">
    <property type="component" value="Unassembled WGS sequence"/>
</dbReference>
<gene>
    <name evidence="1" type="ORF">B0J11DRAFT_19954</name>
</gene>
<evidence type="ECO:0000313" key="1">
    <source>
        <dbReference type="EMBL" id="KAH7138574.1"/>
    </source>
</evidence>
<dbReference type="EMBL" id="JAGMWT010000001">
    <property type="protein sequence ID" value="KAH7138574.1"/>
    <property type="molecule type" value="Genomic_DNA"/>
</dbReference>
<evidence type="ECO:0000313" key="2">
    <source>
        <dbReference type="Proteomes" id="UP000700596"/>
    </source>
</evidence>
<proteinExistence type="predicted"/>
<protein>
    <submittedName>
        <fullName evidence="1">Uncharacterized protein</fullName>
    </submittedName>
</protein>